<name>A0A8C6L439_NOTFU</name>
<dbReference type="GO" id="GO:0000422">
    <property type="term" value="P:autophagy of mitochondrion"/>
    <property type="evidence" value="ECO:0007669"/>
    <property type="project" value="TreeGrafter"/>
</dbReference>
<accession>A0A8C6L439</accession>
<evidence type="ECO:0000256" key="6">
    <source>
        <dbReference type="ARBA" id="ARBA00023055"/>
    </source>
</evidence>
<keyword evidence="7" id="KW-0472">Membrane</keyword>
<evidence type="ECO:0000256" key="10">
    <source>
        <dbReference type="SAM" id="MobiDB-lite"/>
    </source>
</evidence>
<sequence>MSRWLFPWSGSIKKRACRYLLQHYLGHFLQERLSLDQLGLDLYNGSGIIKEINLDVWAVNELLESLGAPLEIVDGFVESIKVAIPWQALLSDHCTLEVSGLQITLWWCFLSDGGWDSQGWSSSMTSSMQLAKECLKDPPEASEEPPAPLEGLEMFAQTIETVLRRIKVTFLDTIVRIEHHPPELRTGVALEVHIKRLEYFDEAVRDPSSQTAVPVDIHQPPAFLHKILQLSAVQLFYDAEDPKSLKTSSSPPSQPLLIGRCSGFMETTIKIKQNDMLPGPKVCAALSKLLIKYNPSLLTTCVFSSLLISWSWMGRWAVVCVHFNVDLVTVCVCAEMFYSMGPAGMSSSVTSVRSGSEMSDSDMESSTHSLTVGCLPSLPQSGRIRGKISAEQLKPDALMRVTIGGLTLTLLEENPPFKSDGASSLAQVSQTFFERLDSFKDSMFSDKTFNSLRVSFTKACPLSHLRLTGAAVQVVCEMRSGKRRGQTVTSDLSFSRLELLECLWEDEKPQYCELLQFHKSGVFTAGAVARPCAQLHYSLTEKLLRKVCSHTRAHTHTLNIFSLSSQTQSSELSSSFTLRSPNAVVRLRFPIPDLRPLPKRRPPTQKAVREETLVLELMELELKHQEAPDLQNERAAPGQICVRVRGGEAQGPSAGLSGMNLGLVRDLGTTFESHCEFNEKPSSPFSSNRTMFETEEMVIPADQEEMLQFQEQCVARCQCAVDISLPLAYVLLPSKQAFQSIYNRINNDLLMWEPPPPPPPSAHSPEQSRQSHDEFQLCKSAFRLDSDSEEDEPQFYLANESSGRMQQSAPQPSHNLSLLSLTVIIEKGRLHARTDRKEDQTYGEIVLDLEGGKIFSVAQHQNDPNLSFLCLESKRVELYHQGAHFRLDMPSFSPPKHLDPTIYPTEVGVSSVSGREGQSQMLSTAIKITLDLDRNVKEFLVALQLQGATIQHYMTQSNQSWHEQLVEFLDVIDDPILGYTPPAIITVLHTHLATCAVDYRPLYLPLRVLFTAESFSLSTNIIVDTATFHLRFILDDSALYLSDKCETDTVDLRRDYVCVLDIDLLELAITTWKGSDTGKLTQPLFELRCSNNVVHLHTCADSCAALINMLQYLISQGDLHPPPRHSSPTEIAGQKLPMSESPASLLPFPPAETAEINQYDLADALIDTEKSHREDSSPSVPRGSPVSVYLFPGEASKRIPAGLQREDSDLDGLVPTAMEAQADMMSDEGSEGSTDNDDFCILEAPGMGIPPRDGEPVVTVLSQGPIRVKDSHFSRPRGSSDLLRAPSGFPVPHSRVVLREISVVWHLYGGKDFGSKPMSMGRSAPAGVRASLSRTATAARPQNSWRWTGGSGRQHTLLMEIQLTKVSFQHESYPVAVVGQDGEGAGPAGVGVLPSGEQPLCRQVFIVQELEVRDRLASSQINKFLYLYTSESMPRRAHSNMLTVKALQVLPESGLGGPECCLRVSLLPLRLNIDQDALFFLKDFFSNLASFVNPYLPVDSAAEGQLLNKCKCGKKKYIISLLVFDFREFRFTSEVPIWLDYHGKHVVIEQGTFAGILIGLAQLNCSELKLKRLCCRHGLLGVDKVVQYAVTEWQTDITKNQLPGILGGVGPMHSVVQLFHGVRDLFWLPIEQYRKDGRIIRGLQRGAASFGTSTASAALELSNRLVQAIQATAETVYDILSPTPPLSRYAITEGRTPSSRPRRAAQPADLREGVAKAYDTVREGVIDTAQTLCDVASRGHEQKGLPGAVGGVLRQIPPTVVRPLIVASEATSNLLGGMRNQIKPDARKEDFLKWRIEDAQE</sequence>
<evidence type="ECO:0000256" key="4">
    <source>
        <dbReference type="ARBA" id="ARBA00022448"/>
    </source>
</evidence>
<keyword evidence="12" id="KW-1185">Reference proteome</keyword>
<dbReference type="InterPro" id="IPR026849">
    <property type="entry name" value="ATG2"/>
</dbReference>
<evidence type="ECO:0000256" key="2">
    <source>
        <dbReference type="ARBA" id="ARBA00004623"/>
    </source>
</evidence>
<dbReference type="PANTHER" id="PTHR13190:SF21">
    <property type="entry name" value="AUTOPHAGY-RELATED PROTEIN 2 HOMOLOG A"/>
    <property type="match status" value="1"/>
</dbReference>
<reference evidence="11" key="3">
    <citation type="submission" date="2025-09" db="UniProtKB">
        <authorList>
            <consortium name="Ensembl"/>
        </authorList>
    </citation>
    <scope>IDENTIFICATION</scope>
</reference>
<evidence type="ECO:0000256" key="5">
    <source>
        <dbReference type="ARBA" id="ARBA00022824"/>
    </source>
</evidence>
<evidence type="ECO:0000256" key="7">
    <source>
        <dbReference type="ARBA" id="ARBA00023136"/>
    </source>
</evidence>
<dbReference type="GeneTree" id="ENSGT00620000087966"/>
<dbReference type="GO" id="GO:0006869">
    <property type="term" value="P:lipid transport"/>
    <property type="evidence" value="ECO:0007669"/>
    <property type="project" value="UniProtKB-KW"/>
</dbReference>
<dbReference type="GO" id="GO:0032266">
    <property type="term" value="F:phosphatidylinositol-3-phosphate binding"/>
    <property type="evidence" value="ECO:0007669"/>
    <property type="project" value="TreeGrafter"/>
</dbReference>
<keyword evidence="5" id="KW-0256">Endoplasmic reticulum</keyword>
<evidence type="ECO:0000256" key="9">
    <source>
        <dbReference type="ARBA" id="ARBA00024615"/>
    </source>
</evidence>
<feature type="compositionally biased region" description="Pro residues" evidence="10">
    <location>
        <begin position="753"/>
        <end position="762"/>
    </location>
</feature>
<dbReference type="Pfam" id="PF13329">
    <property type="entry name" value="ATG2_CAD"/>
    <property type="match status" value="2"/>
</dbReference>
<protein>
    <submittedName>
        <fullName evidence="11">Autophagy related 2A</fullName>
    </submittedName>
</protein>
<dbReference type="GO" id="GO:0061908">
    <property type="term" value="C:phagophore"/>
    <property type="evidence" value="ECO:0007669"/>
    <property type="project" value="TreeGrafter"/>
</dbReference>
<dbReference type="GO" id="GO:0043495">
    <property type="term" value="F:protein-membrane adaptor activity"/>
    <property type="evidence" value="ECO:0007669"/>
    <property type="project" value="TreeGrafter"/>
</dbReference>
<comment type="similarity">
    <text evidence="3">Belongs to the ATG2 family.</text>
</comment>
<evidence type="ECO:0000256" key="1">
    <source>
        <dbReference type="ARBA" id="ARBA00004406"/>
    </source>
</evidence>
<proteinExistence type="inferred from homology"/>
<dbReference type="Proteomes" id="UP000694548">
    <property type="component" value="Chromosome sgr01"/>
</dbReference>
<dbReference type="Ensembl" id="ENSNFUT00015016082.1">
    <property type="protein sequence ID" value="ENSNFUP00015015343.1"/>
    <property type="gene ID" value="ENSNFUG00015006378.1"/>
</dbReference>
<feature type="region of interest" description="Disordered" evidence="10">
    <location>
        <begin position="1688"/>
        <end position="1709"/>
    </location>
</feature>
<evidence type="ECO:0000256" key="8">
    <source>
        <dbReference type="ARBA" id="ARBA00024479"/>
    </source>
</evidence>
<comment type="subcellular location">
    <subcellularLocation>
        <location evidence="1">Endoplasmic reticulum membrane</location>
        <topology evidence="1">Peripheral membrane protein</topology>
    </subcellularLocation>
    <subcellularLocation>
        <location evidence="2">Preautophagosomal structure membrane</location>
        <topology evidence="2">Peripheral membrane protein</topology>
    </subcellularLocation>
</comment>
<comment type="catalytic activity">
    <reaction evidence="8">
        <text>a 1,2-diacyl-sn-glycero-3-phospho-L-serine(in) = a 1,2-diacyl-sn-glycero-3-phospho-L-serine(out)</text>
        <dbReference type="Rhea" id="RHEA:38663"/>
        <dbReference type="ChEBI" id="CHEBI:57262"/>
    </reaction>
</comment>
<dbReference type="GO" id="GO:0061723">
    <property type="term" value="P:glycophagy"/>
    <property type="evidence" value="ECO:0007669"/>
    <property type="project" value="TreeGrafter"/>
</dbReference>
<dbReference type="GO" id="GO:0034045">
    <property type="term" value="C:phagophore assembly site membrane"/>
    <property type="evidence" value="ECO:0007669"/>
    <property type="project" value="UniProtKB-SubCell"/>
</dbReference>
<evidence type="ECO:0000313" key="12">
    <source>
        <dbReference type="Proteomes" id="UP000694548"/>
    </source>
</evidence>
<reference evidence="11" key="2">
    <citation type="submission" date="2025-08" db="UniProtKB">
        <authorList>
            <consortium name="Ensembl"/>
        </authorList>
    </citation>
    <scope>IDENTIFICATION</scope>
</reference>
<feature type="region of interest" description="Disordered" evidence="10">
    <location>
        <begin position="1120"/>
        <end position="1143"/>
    </location>
</feature>
<evidence type="ECO:0000313" key="11">
    <source>
        <dbReference type="Ensembl" id="ENSNFUP00015015343.1"/>
    </source>
</evidence>
<dbReference type="GO" id="GO:0000045">
    <property type="term" value="P:autophagosome assembly"/>
    <property type="evidence" value="ECO:0007669"/>
    <property type="project" value="TreeGrafter"/>
</dbReference>
<organism evidence="11 12">
    <name type="scientific">Nothobranchius furzeri</name>
    <name type="common">Turquoise killifish</name>
    <dbReference type="NCBI Taxonomy" id="105023"/>
    <lineage>
        <taxon>Eukaryota</taxon>
        <taxon>Metazoa</taxon>
        <taxon>Chordata</taxon>
        <taxon>Craniata</taxon>
        <taxon>Vertebrata</taxon>
        <taxon>Euteleostomi</taxon>
        <taxon>Actinopterygii</taxon>
        <taxon>Neopterygii</taxon>
        <taxon>Teleostei</taxon>
        <taxon>Neoteleostei</taxon>
        <taxon>Acanthomorphata</taxon>
        <taxon>Ovalentaria</taxon>
        <taxon>Atherinomorphae</taxon>
        <taxon>Cyprinodontiformes</taxon>
        <taxon>Nothobranchiidae</taxon>
        <taxon>Nothobranchius</taxon>
    </lineage>
</organism>
<reference evidence="11" key="1">
    <citation type="submission" date="2014-08" db="EMBL/GenBank/DDBJ databases">
        <authorList>
            <person name="Senf B."/>
            <person name="Petzold A."/>
            <person name="Downie B.R."/>
            <person name="Koch P."/>
            <person name="Platzer M."/>
        </authorList>
    </citation>
    <scope>NUCLEOTIDE SEQUENCE [LARGE SCALE GENOMIC DNA]</scope>
    <source>
        <strain evidence="11">GRZ</strain>
    </source>
</reference>
<dbReference type="PANTHER" id="PTHR13190">
    <property type="entry name" value="AUTOPHAGY-RELATED 2, ISOFORM A"/>
    <property type="match status" value="1"/>
</dbReference>
<comment type="catalytic activity">
    <reaction evidence="9">
        <text>a 1,2-diacyl-sn-glycero-3-phosphoethanolamine(in) = a 1,2-diacyl-sn-glycero-3-phosphoethanolamine(out)</text>
        <dbReference type="Rhea" id="RHEA:38895"/>
        <dbReference type="ChEBI" id="CHEBI:64612"/>
    </reaction>
</comment>
<dbReference type="GO" id="GO:0005789">
    <property type="term" value="C:endoplasmic reticulum membrane"/>
    <property type="evidence" value="ECO:0007669"/>
    <property type="project" value="UniProtKB-SubCell"/>
</dbReference>
<feature type="region of interest" description="Disordered" evidence="10">
    <location>
        <begin position="752"/>
        <end position="771"/>
    </location>
</feature>
<keyword evidence="4" id="KW-0813">Transport</keyword>
<dbReference type="GO" id="GO:0034727">
    <property type="term" value="P:piecemeal microautophagy of the nucleus"/>
    <property type="evidence" value="ECO:0007669"/>
    <property type="project" value="TreeGrafter"/>
</dbReference>
<dbReference type="GO" id="GO:0061709">
    <property type="term" value="P:reticulophagy"/>
    <property type="evidence" value="ECO:0007669"/>
    <property type="project" value="TreeGrafter"/>
</dbReference>
<keyword evidence="6" id="KW-0445">Lipid transport</keyword>
<gene>
    <name evidence="11" type="primary">ATG2A</name>
    <name evidence="11" type="synonym">atg2a</name>
</gene>
<evidence type="ECO:0000256" key="3">
    <source>
        <dbReference type="ARBA" id="ARBA00009714"/>
    </source>
</evidence>